<feature type="binding site" evidence="4">
    <location>
        <position position="84"/>
    </location>
    <ligand>
        <name>ATP</name>
        <dbReference type="ChEBI" id="CHEBI:30616"/>
    </ligand>
</feature>
<dbReference type="Pfam" id="PF00069">
    <property type="entry name" value="Pkinase"/>
    <property type="match status" value="1"/>
</dbReference>
<dbReference type="InterPro" id="IPR016024">
    <property type="entry name" value="ARM-type_fold"/>
</dbReference>
<feature type="region of interest" description="Disordered" evidence="5">
    <location>
        <begin position="1"/>
        <end position="27"/>
    </location>
</feature>
<keyword evidence="3 4" id="KW-0067">ATP-binding</keyword>
<feature type="compositionally biased region" description="Gly residues" evidence="5">
    <location>
        <begin position="1466"/>
        <end position="1480"/>
    </location>
</feature>
<dbReference type="InterPro" id="IPR011009">
    <property type="entry name" value="Kinase-like_dom_sf"/>
</dbReference>
<dbReference type="InterPro" id="IPR017441">
    <property type="entry name" value="Protein_kinase_ATP_BS"/>
</dbReference>
<organism evidence="7 8">
    <name type="scientific">Coniella lustricola</name>
    <dbReference type="NCBI Taxonomy" id="2025994"/>
    <lineage>
        <taxon>Eukaryota</taxon>
        <taxon>Fungi</taxon>
        <taxon>Dikarya</taxon>
        <taxon>Ascomycota</taxon>
        <taxon>Pezizomycotina</taxon>
        <taxon>Sordariomycetes</taxon>
        <taxon>Sordariomycetidae</taxon>
        <taxon>Diaporthales</taxon>
        <taxon>Schizoparmaceae</taxon>
        <taxon>Coniella</taxon>
    </lineage>
</organism>
<feature type="compositionally biased region" description="Polar residues" evidence="5">
    <location>
        <begin position="527"/>
        <end position="540"/>
    </location>
</feature>
<dbReference type="InterPro" id="IPR011989">
    <property type="entry name" value="ARM-like"/>
</dbReference>
<proteinExistence type="predicted"/>
<dbReference type="STRING" id="2025994.A0A2T3A0K4"/>
<evidence type="ECO:0000256" key="3">
    <source>
        <dbReference type="ARBA" id="ARBA00022840"/>
    </source>
</evidence>
<feature type="region of interest" description="Disordered" evidence="5">
    <location>
        <begin position="471"/>
        <end position="541"/>
    </location>
</feature>
<dbReference type="PROSITE" id="PS00107">
    <property type="entry name" value="PROTEIN_KINASE_ATP"/>
    <property type="match status" value="1"/>
</dbReference>
<dbReference type="Gene3D" id="1.10.510.10">
    <property type="entry name" value="Transferase(Phosphotransferase) domain 1"/>
    <property type="match status" value="1"/>
</dbReference>
<protein>
    <recommendedName>
        <fullName evidence="1">non-specific serine/threonine protein kinase</fullName>
        <ecNumber evidence="1">2.7.11.1</ecNumber>
    </recommendedName>
</protein>
<feature type="region of interest" description="Disordered" evidence="5">
    <location>
        <begin position="1266"/>
        <end position="1409"/>
    </location>
</feature>
<dbReference type="GO" id="GO:0004674">
    <property type="term" value="F:protein serine/threonine kinase activity"/>
    <property type="evidence" value="ECO:0007669"/>
    <property type="project" value="UniProtKB-EC"/>
</dbReference>
<evidence type="ECO:0000256" key="1">
    <source>
        <dbReference type="ARBA" id="ARBA00012513"/>
    </source>
</evidence>
<feature type="domain" description="Protein kinase" evidence="6">
    <location>
        <begin position="55"/>
        <end position="307"/>
    </location>
</feature>
<dbReference type="InterPro" id="IPR008271">
    <property type="entry name" value="Ser/Thr_kinase_AS"/>
</dbReference>
<keyword evidence="8" id="KW-1185">Reference proteome</keyword>
<keyword evidence="2 4" id="KW-0547">Nucleotide-binding</keyword>
<dbReference type="Gene3D" id="1.25.10.10">
    <property type="entry name" value="Leucine-rich Repeat Variant"/>
    <property type="match status" value="2"/>
</dbReference>
<evidence type="ECO:0000259" key="6">
    <source>
        <dbReference type="PROSITE" id="PS50011"/>
    </source>
</evidence>
<feature type="compositionally biased region" description="Low complexity" evidence="5">
    <location>
        <begin position="1481"/>
        <end position="1491"/>
    </location>
</feature>
<feature type="region of interest" description="Disordered" evidence="5">
    <location>
        <begin position="1448"/>
        <end position="1491"/>
    </location>
</feature>
<dbReference type="GO" id="GO:0005737">
    <property type="term" value="C:cytoplasm"/>
    <property type="evidence" value="ECO:0007669"/>
    <property type="project" value="TreeGrafter"/>
</dbReference>
<sequence>MRVGSSNAERAYHQSGRTPVSRTPRRDIGSATAVIANGSGHARERALQDPGLKDYRLGDCIGKGAFGSVYKAFNWGTGEAVAVKQIKLADVPKSELRMIEAEIDLLKGLHHDNIVKYIGFVKSQDCLNIILEYCENGSLHSICKAYGKFPENLVGVYMTQVLQGLQYLHDQGVIHRDIKGANILTTKDGTVKLADFGVSTSTLAGPDKEAQVVGTPYWMAPEIIQLSGATSASDVWSVGCTVIELLQGRPPYHHLAAMPALFAIVNDDHPPLPEGVSAAARDFLMQCFQKDPNLRVTAKKLLKHPWIVGSRRSDAPVSRKPADFNQALEEVKQWNKALKYSETVPRASSSGSDGSSQPPHGHLVSRFAATAAEQQRSNFVTPAAKRPLNMNAVTKPRPNPDVFRSPEIADDDNWDNDFATSISPSALHLPHLKPQDYFGGKLSADRLKQFASIDETTARDNWDEHFEGEFKSSRQFLDQDPQEQTIRPMPRRSSRSTESSKSQHGHKKSRSKQSSSSNVPLLHKSTSKPSLTGNNNNNFELPQRPELLYREQSSEDFSDLIPESDVFFAQRINRAVAFKQSSSQLMPPPDLRFDLSPNQLPLSNSNGNLPRQQQKAPVRPSLLDEQPMRRTKSNIEIQKFAEGESDEDFSDIFGPNDTLTEKEESDRSSEDGGMMLLSKLSNNSWLGDEEEEEDPFAMMDPEYNELDLEANIARDRHARLAERVEEQVQLLKTGSELQGEERVCDVAEELLHLLHEHEDVKGLIITAHGLLPILELLTLSPGTISVAKNRQDMILLLLRVINKIIYRDRELQENLCFVGGIPVITQFAARQFSSDIRLEAAAFAQQMYETSTLTLQMFVSCGGISVLAGFLDEDYDSSRDLVLIGVNGIWRVFELQGPTPRNDFCRLFSKAKVLDPLAEILHRVLDPDDRDELSEFIEGRIVNLFLMFSQADSEVKELIADRAVIKTVLRDLQTMTPAHQITMLKFIKNLSSLPSTVEVLHSADAIEYLIALLEKSLRKNQHHFREISNQVLNTMFNLCRLSKERQESAATLGIVPLLLKIMRTDRPPKEFALPILCDMAHSGSKGRRSLWQNKGLDFYISLLDDQYWQTTAIDAIHVWLQEETAKVEAHLLNGNFNAAILSCFSSSKGNAFASFDPTLMDPLLKLLRLSPALSSSLAKPEIYAGIAAKLAHKKPAVRLNLLRIVRLILDASEPDMGVKSVGGGAQLQALFETIQMLEKDPAVLVRNLAHEITKKHIEGDLFEVKSIGNGSNRSHDSSRSGSGNSRRPVRYITPPSRSFPPPGTGNPMTPTHPQIRHTESESAVHQVAHTPRRSQVIQQDALYQRPRSREGGLMSPSVSTPRRASGENGGTPGRSRLPRGSVSYIRPSTSTGGGHGRPESALSNKENTGASSRVLAVGGGVTGGFGDSLDPPRSPALLRERASMAMMKRRGSRVPSSEVKYVTNGSGVGGGGGGGGGAVGSSGISSETKWS</sequence>
<dbReference type="Proteomes" id="UP000241462">
    <property type="component" value="Unassembled WGS sequence"/>
</dbReference>
<dbReference type="SUPFAM" id="SSF48371">
    <property type="entry name" value="ARM repeat"/>
    <property type="match status" value="1"/>
</dbReference>
<dbReference type="GO" id="GO:0005524">
    <property type="term" value="F:ATP binding"/>
    <property type="evidence" value="ECO:0007669"/>
    <property type="project" value="UniProtKB-UniRule"/>
</dbReference>
<dbReference type="InParanoid" id="A0A2T3A0K4"/>
<evidence type="ECO:0000313" key="7">
    <source>
        <dbReference type="EMBL" id="PSR80567.1"/>
    </source>
</evidence>
<dbReference type="EC" id="2.7.11.1" evidence="1"/>
<feature type="region of interest" description="Disordered" evidence="5">
    <location>
        <begin position="342"/>
        <end position="362"/>
    </location>
</feature>
<dbReference type="SMART" id="SM00220">
    <property type="entry name" value="S_TKc"/>
    <property type="match status" value="1"/>
</dbReference>
<dbReference type="OrthoDB" id="8693905at2759"/>
<evidence type="ECO:0000256" key="4">
    <source>
        <dbReference type="PROSITE-ProRule" id="PRU10141"/>
    </source>
</evidence>
<dbReference type="PANTHER" id="PTHR48012:SF26">
    <property type="entry name" value="SERINE_THREONINE-PROTEIN KINASE DDB_G0283821-RELATED"/>
    <property type="match status" value="1"/>
</dbReference>
<feature type="compositionally biased region" description="Basic and acidic residues" evidence="5">
    <location>
        <begin position="659"/>
        <end position="670"/>
    </location>
</feature>
<dbReference type="InterPro" id="IPR000719">
    <property type="entry name" value="Prot_kinase_dom"/>
</dbReference>
<name>A0A2T3A0K4_9PEZI</name>
<reference evidence="7 8" key="1">
    <citation type="journal article" date="2018" name="Mycol. Prog.">
        <title>Coniella lustricola, a new species from submerged detritus.</title>
        <authorList>
            <person name="Raudabaugh D.B."/>
            <person name="Iturriaga T."/>
            <person name="Carver A."/>
            <person name="Mondo S."/>
            <person name="Pangilinan J."/>
            <person name="Lipzen A."/>
            <person name="He G."/>
            <person name="Amirebrahimi M."/>
            <person name="Grigoriev I.V."/>
            <person name="Miller A.N."/>
        </authorList>
    </citation>
    <scope>NUCLEOTIDE SEQUENCE [LARGE SCALE GENOMIC DNA]</scope>
    <source>
        <strain evidence="7 8">B22-T-1</strain>
    </source>
</reference>
<dbReference type="PANTHER" id="PTHR48012">
    <property type="entry name" value="STERILE20-LIKE KINASE, ISOFORM B-RELATED"/>
    <property type="match status" value="1"/>
</dbReference>
<evidence type="ECO:0000256" key="5">
    <source>
        <dbReference type="SAM" id="MobiDB-lite"/>
    </source>
</evidence>
<evidence type="ECO:0000313" key="8">
    <source>
        <dbReference type="Proteomes" id="UP000241462"/>
    </source>
</evidence>
<dbReference type="CDD" id="cd06627">
    <property type="entry name" value="STKc_Cdc7_like"/>
    <property type="match status" value="1"/>
</dbReference>
<dbReference type="SUPFAM" id="SSF56112">
    <property type="entry name" value="Protein kinase-like (PK-like)"/>
    <property type="match status" value="1"/>
</dbReference>
<dbReference type="FunFam" id="1.10.510.10:FF:000246">
    <property type="entry name" value="Putative Serine-threonine kinase SepH"/>
    <property type="match status" value="1"/>
</dbReference>
<dbReference type="PROSITE" id="PS00108">
    <property type="entry name" value="PROTEIN_KINASE_ST"/>
    <property type="match status" value="1"/>
</dbReference>
<dbReference type="PROSITE" id="PS50011">
    <property type="entry name" value="PROTEIN_KINASE_DOM"/>
    <property type="match status" value="1"/>
</dbReference>
<dbReference type="EMBL" id="KZ678526">
    <property type="protein sequence ID" value="PSR80567.1"/>
    <property type="molecule type" value="Genomic_DNA"/>
</dbReference>
<accession>A0A2T3A0K4</accession>
<gene>
    <name evidence="7" type="ORF">BD289DRAFT_373810</name>
</gene>
<feature type="compositionally biased region" description="Polar residues" evidence="5">
    <location>
        <begin position="596"/>
        <end position="615"/>
    </location>
</feature>
<dbReference type="InterPro" id="IPR050629">
    <property type="entry name" value="STE20/SPS1-PAK"/>
</dbReference>
<feature type="region of interest" description="Disordered" evidence="5">
    <location>
        <begin position="581"/>
        <end position="674"/>
    </location>
</feature>
<evidence type="ECO:0000256" key="2">
    <source>
        <dbReference type="ARBA" id="ARBA00022741"/>
    </source>
</evidence>